<name>A0ABP0W3V6_9BRYO</name>
<evidence type="ECO:0000313" key="2">
    <source>
        <dbReference type="Proteomes" id="UP001497444"/>
    </source>
</evidence>
<protein>
    <submittedName>
        <fullName evidence="1">Uncharacterized protein</fullName>
    </submittedName>
</protein>
<keyword evidence="2" id="KW-1185">Reference proteome</keyword>
<sequence>MSMTLLRSFMSLLATRQAYFGGGKAAHDNIRTLNRVVYPDNFVCTLAFALGNPSAVNAAPHLPICSRYSSAPRLFNLRHIWSKFLGRFNHEFSLLATSVAGHDAATDREASLSFLITLGLKGKLSKESNIFVTILLRVPTGDHSCAKAPISVSVGVKRENNNN</sequence>
<proteinExistence type="predicted"/>
<accession>A0ABP0W3V6</accession>
<dbReference type="Proteomes" id="UP001497444">
    <property type="component" value="Chromosome 13"/>
</dbReference>
<evidence type="ECO:0000313" key="1">
    <source>
        <dbReference type="EMBL" id="CAK9260651.1"/>
    </source>
</evidence>
<gene>
    <name evidence="1" type="ORF">CSSPJE1EN1_LOCUS6129</name>
</gene>
<reference evidence="1" key="1">
    <citation type="submission" date="2024-02" db="EMBL/GenBank/DDBJ databases">
        <authorList>
            <consortium name="ELIXIR-Norway"/>
            <consortium name="Elixir Norway"/>
        </authorList>
    </citation>
    <scope>NUCLEOTIDE SEQUENCE</scope>
</reference>
<dbReference type="EMBL" id="OZ020108">
    <property type="protein sequence ID" value="CAK9260651.1"/>
    <property type="molecule type" value="Genomic_DNA"/>
</dbReference>
<organism evidence="1 2">
    <name type="scientific">Sphagnum jensenii</name>
    <dbReference type="NCBI Taxonomy" id="128206"/>
    <lineage>
        <taxon>Eukaryota</taxon>
        <taxon>Viridiplantae</taxon>
        <taxon>Streptophyta</taxon>
        <taxon>Embryophyta</taxon>
        <taxon>Bryophyta</taxon>
        <taxon>Sphagnophytina</taxon>
        <taxon>Sphagnopsida</taxon>
        <taxon>Sphagnales</taxon>
        <taxon>Sphagnaceae</taxon>
        <taxon>Sphagnum</taxon>
    </lineage>
</organism>